<dbReference type="PANTHER" id="PTHR23525">
    <property type="entry name" value="TRANSPORTER, PUTATIVE-RELATED"/>
    <property type="match status" value="1"/>
</dbReference>
<dbReference type="Gene3D" id="1.20.1250.20">
    <property type="entry name" value="MFS general substrate transporter like domains"/>
    <property type="match status" value="2"/>
</dbReference>
<feature type="transmembrane region" description="Helical" evidence="2">
    <location>
        <begin position="71"/>
        <end position="92"/>
    </location>
</feature>
<evidence type="ECO:0000256" key="1">
    <source>
        <dbReference type="SAM" id="MobiDB-lite"/>
    </source>
</evidence>
<dbReference type="GeneID" id="25568431"/>
<evidence type="ECO:0000256" key="2">
    <source>
        <dbReference type="SAM" id="Phobius"/>
    </source>
</evidence>
<dbReference type="eggNOG" id="ENOG502QPTK">
    <property type="taxonomic scope" value="Eukaryota"/>
</dbReference>
<organism evidence="3 4">
    <name type="scientific">Thecamonas trahens ATCC 50062</name>
    <dbReference type="NCBI Taxonomy" id="461836"/>
    <lineage>
        <taxon>Eukaryota</taxon>
        <taxon>Apusozoa</taxon>
        <taxon>Apusomonadida</taxon>
        <taxon>Apusomonadidae</taxon>
        <taxon>Thecamonas</taxon>
    </lineage>
</organism>
<dbReference type="InterPro" id="IPR011701">
    <property type="entry name" value="MFS"/>
</dbReference>
<dbReference type="PANTHER" id="PTHR23525:SF1">
    <property type="entry name" value="NODULIN-LIKE DOMAIN-CONTAINING PROTEIN"/>
    <property type="match status" value="1"/>
</dbReference>
<feature type="transmembrane region" description="Helical" evidence="2">
    <location>
        <begin position="307"/>
        <end position="326"/>
    </location>
</feature>
<proteinExistence type="predicted"/>
<keyword evidence="2" id="KW-0812">Transmembrane</keyword>
<feature type="transmembrane region" description="Helical" evidence="2">
    <location>
        <begin position="7"/>
        <end position="32"/>
    </location>
</feature>
<name>A0A0L0DQ28_THETB</name>
<dbReference type="Proteomes" id="UP000054408">
    <property type="component" value="Unassembled WGS sequence"/>
</dbReference>
<dbReference type="EMBL" id="GL349489">
    <property type="protein sequence ID" value="KNC54407.1"/>
    <property type="molecule type" value="Genomic_DNA"/>
</dbReference>
<gene>
    <name evidence="3" type="ORF">AMSG_10133</name>
</gene>
<feature type="transmembrane region" description="Helical" evidence="2">
    <location>
        <begin position="44"/>
        <end position="64"/>
    </location>
</feature>
<accession>A0A0L0DQ28</accession>
<feature type="transmembrane region" description="Helical" evidence="2">
    <location>
        <begin position="404"/>
        <end position="424"/>
    </location>
</feature>
<dbReference type="Pfam" id="PF07690">
    <property type="entry name" value="MFS_1"/>
    <property type="match status" value="1"/>
</dbReference>
<reference evidence="3 4" key="1">
    <citation type="submission" date="2010-05" db="EMBL/GenBank/DDBJ databases">
        <title>The Genome Sequence of Thecamonas trahens ATCC 50062.</title>
        <authorList>
            <consortium name="The Broad Institute Genome Sequencing Platform"/>
            <person name="Russ C."/>
            <person name="Cuomo C."/>
            <person name="Shea T."/>
            <person name="Young S.K."/>
            <person name="Zeng Q."/>
            <person name="Koehrsen M."/>
            <person name="Haas B."/>
            <person name="Borodovsky M."/>
            <person name="Guigo R."/>
            <person name="Alvarado L."/>
            <person name="Berlin A."/>
            <person name="Bochicchio J."/>
            <person name="Borenstein D."/>
            <person name="Chapman S."/>
            <person name="Chen Z."/>
            <person name="Freedman E."/>
            <person name="Gellesch M."/>
            <person name="Goldberg J."/>
            <person name="Griggs A."/>
            <person name="Gujja S."/>
            <person name="Heilman E."/>
            <person name="Heiman D."/>
            <person name="Hepburn T."/>
            <person name="Howarth C."/>
            <person name="Jen D."/>
            <person name="Larson L."/>
            <person name="Mehta T."/>
            <person name="Park D."/>
            <person name="Pearson M."/>
            <person name="Roberts A."/>
            <person name="Saif S."/>
            <person name="Shenoy N."/>
            <person name="Sisk P."/>
            <person name="Stolte C."/>
            <person name="Sykes S."/>
            <person name="Thomson T."/>
            <person name="Walk T."/>
            <person name="White J."/>
            <person name="Yandava C."/>
            <person name="Burger G."/>
            <person name="Gray M.W."/>
            <person name="Holland P.W.H."/>
            <person name="King N."/>
            <person name="Lang F.B.F."/>
            <person name="Roger A.J."/>
            <person name="Ruiz-Trillo I."/>
            <person name="Lander E."/>
            <person name="Nusbaum C."/>
        </authorList>
    </citation>
    <scope>NUCLEOTIDE SEQUENCE [LARGE SCALE GENOMIC DNA]</scope>
    <source>
        <strain evidence="3 4">ATCC 50062</strain>
    </source>
</reference>
<keyword evidence="4" id="KW-1185">Reference proteome</keyword>
<dbReference type="SUPFAM" id="SSF103473">
    <property type="entry name" value="MFS general substrate transporter"/>
    <property type="match status" value="1"/>
</dbReference>
<evidence type="ECO:0000313" key="3">
    <source>
        <dbReference type="EMBL" id="KNC54407.1"/>
    </source>
</evidence>
<dbReference type="OrthoDB" id="541403at2759"/>
<evidence type="ECO:0000313" key="4">
    <source>
        <dbReference type="Proteomes" id="UP000054408"/>
    </source>
</evidence>
<dbReference type="AlphaFoldDB" id="A0A0L0DQ28"/>
<feature type="transmembrane region" description="Helical" evidence="2">
    <location>
        <begin position="430"/>
        <end position="454"/>
    </location>
</feature>
<dbReference type="GO" id="GO:0022857">
    <property type="term" value="F:transmembrane transporter activity"/>
    <property type="evidence" value="ECO:0007669"/>
    <property type="project" value="InterPro"/>
</dbReference>
<dbReference type="RefSeq" id="XP_013753704.1">
    <property type="nucleotide sequence ID" value="XM_013898250.1"/>
</dbReference>
<keyword evidence="2" id="KW-0472">Membrane</keyword>
<feature type="transmembrane region" description="Helical" evidence="2">
    <location>
        <begin position="170"/>
        <end position="190"/>
    </location>
</feature>
<sequence>MNPNVRLYLLFTVLWRVTGSLSLRNVMSIYVYLLSGGSNSTVGLISGLNGVVNLALALPAGYFADKVSRQLLLRIAGGVGVAATLVTVVAVATDKIWLFYAFNALWGAFEGLQSAPLSALFADSVPTGGRSGIFSAQYAISEGSEFVGPLLTVLLFAGLGNDWEAGPMRVVMYLGMVFGLASSACLYFFADDVALGLDSEAVSLDAVPLDGEEQEEEEEDDDGDLVGDVSSDGAELALLATRGDVAGDAEVCVVEGTRAGAARQRTTCFGLLTPRAVPFLLVATDLCFAWGAGMTVAYFSLWLTNEYHLSPIGLSLVVIAGCFATIASTTGAQRISQWFGRLQTSITFKFSGIACLVTLSIIQPLWLIVVLFVVRVAFARAGVPLDRSIVMDVVSKEMRGRWNTFEAIGAVSFTGSAVIGGYLVDATSYRTTFLITAALYSAGTSILIPILPFVPRSEKVLRMSTGYAAVGEGEGEGQADGGTSGGSELEDD</sequence>
<keyword evidence="2" id="KW-1133">Transmembrane helix</keyword>
<feature type="compositionally biased region" description="Gly residues" evidence="1">
    <location>
        <begin position="476"/>
        <end position="485"/>
    </location>
</feature>
<feature type="region of interest" description="Disordered" evidence="1">
    <location>
        <begin position="471"/>
        <end position="492"/>
    </location>
</feature>
<dbReference type="OMA" id="QALWGLY"/>
<protein>
    <submittedName>
        <fullName evidence="3">Major facilitator superfamily transporter</fullName>
    </submittedName>
</protein>
<feature type="transmembrane region" description="Helical" evidence="2">
    <location>
        <begin position="279"/>
        <end position="301"/>
    </location>
</feature>
<dbReference type="InterPro" id="IPR036259">
    <property type="entry name" value="MFS_trans_sf"/>
</dbReference>